<feature type="region of interest" description="Disordered" evidence="2">
    <location>
        <begin position="1305"/>
        <end position="1347"/>
    </location>
</feature>
<dbReference type="Gene3D" id="3.90.660.10">
    <property type="match status" value="1"/>
</dbReference>
<dbReference type="PANTHER" id="PTHR10476">
    <property type="entry name" value="CHARGED MULTIVESICULAR BODY PROTEIN"/>
    <property type="match status" value="1"/>
</dbReference>
<feature type="compositionally biased region" description="Polar residues" evidence="2">
    <location>
        <begin position="630"/>
        <end position="647"/>
    </location>
</feature>
<evidence type="ECO:0000313" key="4">
    <source>
        <dbReference type="EMBL" id="ETS65277.1"/>
    </source>
</evidence>
<dbReference type="SUPFAM" id="SSF51905">
    <property type="entry name" value="FAD/NAD(P)-binding domain"/>
    <property type="match status" value="1"/>
</dbReference>
<dbReference type="Gene3D" id="3.50.50.60">
    <property type="entry name" value="FAD/NAD(P)-binding domain"/>
    <property type="match status" value="2"/>
</dbReference>
<dbReference type="GO" id="GO:0016491">
    <property type="term" value="F:oxidoreductase activity"/>
    <property type="evidence" value="ECO:0007669"/>
    <property type="project" value="InterPro"/>
</dbReference>
<feature type="coiled-coil region" evidence="1">
    <location>
        <begin position="968"/>
        <end position="1002"/>
    </location>
</feature>
<dbReference type="Gene3D" id="6.10.140.1230">
    <property type="match status" value="1"/>
</dbReference>
<protein>
    <recommendedName>
        <fullName evidence="3">Amine oxidase domain-containing protein</fullName>
    </recommendedName>
</protein>
<feature type="compositionally biased region" description="Low complexity" evidence="2">
    <location>
        <begin position="585"/>
        <end position="599"/>
    </location>
</feature>
<dbReference type="Proteomes" id="UP000019462">
    <property type="component" value="Unassembled WGS sequence"/>
</dbReference>
<feature type="compositionally biased region" description="Polar residues" evidence="2">
    <location>
        <begin position="1374"/>
        <end position="1386"/>
    </location>
</feature>
<feature type="compositionally biased region" description="Low complexity" evidence="2">
    <location>
        <begin position="1680"/>
        <end position="1690"/>
    </location>
</feature>
<dbReference type="Pfam" id="PF13450">
    <property type="entry name" value="NAD_binding_8"/>
    <property type="match status" value="1"/>
</dbReference>
<evidence type="ECO:0000259" key="3">
    <source>
        <dbReference type="Pfam" id="PF01593"/>
    </source>
</evidence>
<feature type="compositionally biased region" description="Low complexity" evidence="2">
    <location>
        <begin position="1044"/>
        <end position="1061"/>
    </location>
</feature>
<feature type="region of interest" description="Disordered" evidence="2">
    <location>
        <begin position="1663"/>
        <end position="1714"/>
    </location>
</feature>
<feature type="region of interest" description="Disordered" evidence="2">
    <location>
        <begin position="1440"/>
        <end position="1462"/>
    </location>
</feature>
<feature type="region of interest" description="Disordered" evidence="2">
    <location>
        <begin position="458"/>
        <end position="489"/>
    </location>
</feature>
<dbReference type="EMBL" id="AWNI01000002">
    <property type="protein sequence ID" value="ETS65277.1"/>
    <property type="molecule type" value="Genomic_DNA"/>
</dbReference>
<dbReference type="InterPro" id="IPR036188">
    <property type="entry name" value="FAD/NAD-bd_sf"/>
</dbReference>
<dbReference type="OrthoDB" id="4088568at2759"/>
<proteinExistence type="predicted"/>
<feature type="region of interest" description="Disordered" evidence="2">
    <location>
        <begin position="1037"/>
        <end position="1083"/>
    </location>
</feature>
<organism evidence="4 5">
    <name type="scientific">Moesziomyces aphidis</name>
    <name type="common">Pseudozyma aphidis</name>
    <dbReference type="NCBI Taxonomy" id="84754"/>
    <lineage>
        <taxon>Eukaryota</taxon>
        <taxon>Fungi</taxon>
        <taxon>Dikarya</taxon>
        <taxon>Basidiomycota</taxon>
        <taxon>Ustilaginomycotina</taxon>
        <taxon>Ustilaginomycetes</taxon>
        <taxon>Ustilaginales</taxon>
        <taxon>Ustilaginaceae</taxon>
        <taxon>Moesziomyces</taxon>
    </lineage>
</organism>
<feature type="region of interest" description="Disordered" evidence="2">
    <location>
        <begin position="1487"/>
        <end position="1514"/>
    </location>
</feature>
<feature type="compositionally biased region" description="Low complexity" evidence="2">
    <location>
        <begin position="1582"/>
        <end position="1594"/>
    </location>
</feature>
<dbReference type="SUPFAM" id="SSF54373">
    <property type="entry name" value="FAD-linked reductases, C-terminal domain"/>
    <property type="match status" value="1"/>
</dbReference>
<evidence type="ECO:0000256" key="2">
    <source>
        <dbReference type="SAM" id="MobiDB-lite"/>
    </source>
</evidence>
<dbReference type="Pfam" id="PF03357">
    <property type="entry name" value="Snf7"/>
    <property type="match status" value="1"/>
</dbReference>
<comment type="caution">
    <text evidence="4">The sequence shown here is derived from an EMBL/GenBank/DDBJ whole genome shotgun (WGS) entry which is preliminary data.</text>
</comment>
<feature type="region of interest" description="Disordered" evidence="2">
    <location>
        <begin position="1561"/>
        <end position="1600"/>
    </location>
</feature>
<accession>W3VWT9</accession>
<evidence type="ECO:0000256" key="1">
    <source>
        <dbReference type="SAM" id="Coils"/>
    </source>
</evidence>
<feature type="compositionally biased region" description="Low complexity" evidence="2">
    <location>
        <begin position="1563"/>
        <end position="1575"/>
    </location>
</feature>
<dbReference type="GO" id="GO:0007034">
    <property type="term" value="P:vacuolar transport"/>
    <property type="evidence" value="ECO:0007669"/>
    <property type="project" value="InterPro"/>
</dbReference>
<gene>
    <name evidence="4" type="ORF">PaG_00353</name>
</gene>
<feature type="compositionally biased region" description="Basic residues" evidence="2">
    <location>
        <begin position="572"/>
        <end position="582"/>
    </location>
</feature>
<dbReference type="HOGENOM" id="CLU_234641_0_0_1"/>
<feature type="compositionally biased region" description="Acidic residues" evidence="2">
    <location>
        <begin position="1491"/>
        <end position="1501"/>
    </location>
</feature>
<reference evidence="4 5" key="1">
    <citation type="journal article" date="2014" name="Genome Announc.">
        <title>Genome sequence of the basidiomycetous fungus Pseudozyma aphidis DSM70725, an efficient producer of biosurfactant mannosylerythritol lipids.</title>
        <authorList>
            <person name="Lorenz S."/>
            <person name="Guenther M."/>
            <person name="Grumaz C."/>
            <person name="Rupp S."/>
            <person name="Zibek S."/>
            <person name="Sohn K."/>
        </authorList>
    </citation>
    <scope>NUCLEOTIDE SEQUENCE [LARGE SCALE GENOMIC DNA]</scope>
    <source>
        <strain evidence="5">ATCC 32657 / CBS 517.83 / DSM 70725 / JCM 10318 / NBRC 10182 / NRRL Y-7954 / St-0401</strain>
    </source>
</reference>
<feature type="coiled-coil region" evidence="1">
    <location>
        <begin position="835"/>
        <end position="907"/>
    </location>
</feature>
<name>W3VWT9_MOEAP</name>
<feature type="region of interest" description="Disordered" evidence="2">
    <location>
        <begin position="506"/>
        <end position="652"/>
    </location>
</feature>
<feature type="domain" description="Amine oxidase" evidence="3">
    <location>
        <begin position="135"/>
        <end position="326"/>
    </location>
</feature>
<feature type="region of interest" description="Disordered" evidence="2">
    <location>
        <begin position="1368"/>
        <end position="1408"/>
    </location>
</feature>
<sequence>MTRASPVQAPSSEYAAMAKEVLIVGGGLSGLYLAHRLKQSDPSYRVTVLESRRRLGGRLESAQTSAGESDEVDEVDEVDAFDLGGSWFWPSSQPLVDSLLAELGLESFAQYEEGDLLIERSQTRQAQRLDPRGAGMGDARRLRGGMRSLVEALADRLGRNNVVLRCKVTGLRLVDGNGAGKRVQATCSGGQCLEADRVVLALPPRLAASNGIEFGPPLPKELSSSWAATATWMAPHAKYVAVYDRPFWREQKLSGNAHSTAGPLGEIHDATNYDGALGALFGFFSIPSSARQAQSEDELKSACRSQLARLFGEQAMSPWDEWIRDWSLEEDTATEADQIVTMPVERVGALKTTPDENESQWHGLVRGAGSECLGCPSDFASIAASQELKIDAERLSEVEICLSQLSDRIPRPLQLGSVKEPRGRHSQKRHACIRQQLLLSAETNTHTHRVEIQWPQAGPRAATVHHHPHPSSIARSPKVSLAPAPPIAIPTPRHLKRLSLCSPTLPSFPPLREGPTHDLFSPAATSDPDRTQSSPDNSCRSAVSESPPSFERRPSHGPDGLASAFSHDIKLQRAKKAVHHMRTYSSQSTASFASHASASRQPSAEILEEDEPTSSSPTVHRTRGHPTTPAAMSTSSAHNSPQHSRFGSRSDAGSIYNAERNMSSSMLSAVDPADMDEIENSVRQSKTIEDFTNIITEFRMNRHTLYSDSLAGQYPPDTGTIPMSASSHSIDQRSEVGETLRCTCCCSKDDCPRALRARQEWRDLEADLRLSAEIGQALLRRHDAMQSKLQKQAEEYMQQRDGLMTRLTKSYKETSALERELAQSNLNLEAGDSSNRALLCELDEARKQLNKLKANHTRLSGAEEKATSLQRELDDLKQELAAERRRSQAAEARSKKLELKSSQLKDALASARKSAAIEPPSDGRALMDQAAIQLAKDRLARASHHQRISSLDTNPAAVGDDAEHSQVIQTLVRDNEALRGDNEKLKALVDASNEELEVLRNSVTNAMSLVASPIPDAANFEESASSYLDIHASAASIPSGQPSTSAHATAVAPRAPAQRTTSHASSAGSFTFPPISPTTSERVEASLSRSASLALTADSSAASQAAESIAFVPSSRSSETSRDTEKQTADFLSSDPNRRENRTAQLGNLLEYINRLFTRLSTADVDTLTRRLQRQNLAGDAGHLARTTVHSILRDVDGLRDHFRKLIEAEARNHARDDNSSHSRDFANESLVARKEFFALLKAFRDILCELAKLRLCVNDIHLNPGQAAKLLHEHLGANTAEDRSLIPIPSAVNWLGKMLLGGPSGAPSTPSSGVANPTGSSAAPDAASLSGAKAGRPLTGRTISGHLAPRASPAVVSSTLAVEVKGTHASAAETAQSRLSTSPNTPVGGGLRAGPRAQRGRSNTSLTRVQSRNLSGLFAGSLAPSYASLDVARGVPLDSGNSLAPTGSVRPRGHAAKLTKPWQRPLSRIVDDDEISIHRGRAIRQQVFEDSGDEGSDDEMNASSNLLERTLRPRGLSDSSIRSTFVDMADGMGGGPISPAANRIRPSPISRIITPATLSLHSTPSAAPATVSSSKIEDDASASPSVSSERSGSLTPGGAGLASGVASSILSRSEKVLSFFSGGVVGSGVPIQPASATVSAGGPSLRQTPSIAALNRAAARGAASHDLSVSPRTPSGSPAAAAEPRAQAGLGLGLPPRPGLGGAGPSGGVRHSLQQRHIRPEGLDSALQLHPTCRSVDGAHTSSNHLIATMSGLEKSLFQLKFTAKSLQRQARKATKDETAEKAKLKKALAQGNTEGARIYASNAIRKKNESLNLLRLGSRIDAVASRVETAVTMRQVSGSMASVVKGMDKAMESMNLERISMVMDKFETQFEDMDVQTSYMEGTIGATTAQSMPQDQVDLLMQQVADENGIEINHKLGEGGLLEGKVADLAPKVPDSKVKDKEDDALAERLRALRPAT</sequence>
<keyword evidence="5" id="KW-1185">Reference proteome</keyword>
<dbReference type="InterPro" id="IPR005024">
    <property type="entry name" value="Snf7_fam"/>
</dbReference>
<dbReference type="Pfam" id="PF01593">
    <property type="entry name" value="Amino_oxidase"/>
    <property type="match status" value="1"/>
</dbReference>
<dbReference type="InterPro" id="IPR002937">
    <property type="entry name" value="Amino_oxidase"/>
</dbReference>
<feature type="coiled-coil region" evidence="1">
    <location>
        <begin position="779"/>
        <end position="806"/>
    </location>
</feature>
<feature type="region of interest" description="Disordered" evidence="2">
    <location>
        <begin position="1111"/>
        <end position="1140"/>
    </location>
</feature>
<evidence type="ECO:0000313" key="5">
    <source>
        <dbReference type="Proteomes" id="UP000019462"/>
    </source>
</evidence>
<keyword evidence="1" id="KW-0175">Coiled coil</keyword>
<feature type="compositionally biased region" description="Basic and acidic residues" evidence="2">
    <location>
        <begin position="1119"/>
        <end position="1128"/>
    </location>
</feature>
<feature type="compositionally biased region" description="Polar residues" evidence="2">
    <location>
        <begin position="531"/>
        <end position="543"/>
    </location>
</feature>